<keyword evidence="3" id="KW-0238">DNA-binding</keyword>
<feature type="region of interest" description="Disordered" evidence="1">
    <location>
        <begin position="329"/>
        <end position="385"/>
    </location>
</feature>
<feature type="compositionally biased region" description="Low complexity" evidence="1">
    <location>
        <begin position="678"/>
        <end position="697"/>
    </location>
</feature>
<sequence>MSLSTPIPPDFEGEPPPLYTDGMFEEGVEGVEEQHVNVSYMKGEGEEIEGVHTADMERKGGQLQGRAAAQSEEAAVFMGGACPENNMGMRISTSLNSIETDVTNAGRQEVLSPRNRTTPRRSCGGPKVWMEEKVFGEDPHGGKRPCSTCRKSKVRCDRGFPCTRCVRLGLDCREQARVRRGGLSRSHGGRPHSANSSVTSGGSVHRESSACSMDSLNQAGKEVIMPPSVSSSSPSSQGQRRRADAFGKRGGGRGRGRSRGIVRPLHVNNMASHPVAGHTVHPGLSEPQAGQGTRAPFPSSHLPTLSDPALLCADAALDAGASFYGLGSGQEGDDCSMSQGASGNHPTRRSFLLNPDGPSLPLQHPHQASQYHSKRPRQQQNQEEQTHVPYHALKQPAQLHFSPGRRPAPHHQLPAHASATYLVSPTQTVMESFLKLHAQSRICRGKSLAVMRSWALAYSKGLGAAALGDRLSVLSAALGIDWKTALTDPATVEEAARATTGSTAPEAVVAFEPAHLDPFLRALYTDASAAAALVACQGHTQLLGNALFSRDFIDPASCNAAWVQVRERQQEAGTDPMDILGGLLSREDQGEFFHSVGAMLFSNPRPCAEMAHIARVLTRQRESILALVRVRFHLADGGGYSAFVLSFQRLPCSSRYMLPSAAVTPSVSTHSAGQGPARTASNGSTSISSCTTGSNSGSAGGGGGMRRGASTSSNSSSTSDGLNLQGNAEGQGEDDDTSASARSTTSSDFSSFSSHHRDQQQHPRHPQPPLRQQDEVEGQKRPRHLSPPFLVHGANASAAAMAGRVSGSYPGSGEAGEGKAALSPSNTVYGGAQQVKGGEVSVLHSNNGQRHAQNPEGIEKEQLSQPSWLRGVEDTWWVSAGPHDLERAPAGLPTLEAGEGMPHGMGTDAKIPPTATDAAGGDGQHGGGGEGPLESALTDALAGENARATERDEMLHFLEEYF</sequence>
<dbReference type="PROSITE" id="PS50048">
    <property type="entry name" value="ZN2_CY6_FUNGAL_2"/>
    <property type="match status" value="1"/>
</dbReference>
<name>W7TT42_9STRA</name>
<feature type="compositionally biased region" description="Low complexity" evidence="1">
    <location>
        <begin position="738"/>
        <end position="753"/>
    </location>
</feature>
<feature type="domain" description="Zn(2)-C6 fungal-type" evidence="2">
    <location>
        <begin position="145"/>
        <end position="174"/>
    </location>
</feature>
<feature type="region of interest" description="Disordered" evidence="1">
    <location>
        <begin position="224"/>
        <end position="301"/>
    </location>
</feature>
<organism evidence="3 4">
    <name type="scientific">Nannochloropsis gaditana</name>
    <dbReference type="NCBI Taxonomy" id="72520"/>
    <lineage>
        <taxon>Eukaryota</taxon>
        <taxon>Sar</taxon>
        <taxon>Stramenopiles</taxon>
        <taxon>Ochrophyta</taxon>
        <taxon>Eustigmatophyceae</taxon>
        <taxon>Eustigmatales</taxon>
        <taxon>Monodopsidaceae</taxon>
        <taxon>Nannochloropsis</taxon>
    </lineage>
</organism>
<comment type="caution">
    <text evidence="3">The sequence shown here is derived from an EMBL/GenBank/DDBJ whole genome shotgun (WGS) entry which is preliminary data.</text>
</comment>
<dbReference type="CDD" id="cd00067">
    <property type="entry name" value="GAL4"/>
    <property type="match status" value="1"/>
</dbReference>
<feature type="compositionally biased region" description="Basic residues" evidence="1">
    <location>
        <begin position="180"/>
        <end position="190"/>
    </location>
</feature>
<accession>W7TT42</accession>
<dbReference type="SUPFAM" id="SSF57701">
    <property type="entry name" value="Zn2/Cys6 DNA-binding domain"/>
    <property type="match status" value="1"/>
</dbReference>
<feature type="compositionally biased region" description="Polar residues" evidence="1">
    <location>
        <begin position="336"/>
        <end position="345"/>
    </location>
</feature>
<dbReference type="Pfam" id="PF00172">
    <property type="entry name" value="Zn_clus"/>
    <property type="match status" value="1"/>
</dbReference>
<evidence type="ECO:0000259" key="2">
    <source>
        <dbReference type="PROSITE" id="PS50048"/>
    </source>
</evidence>
<protein>
    <submittedName>
        <fullName evidence="3">Zn(2)-C6 fungal-type DNA-binding protein</fullName>
    </submittedName>
</protein>
<dbReference type="GO" id="GO:0000981">
    <property type="term" value="F:DNA-binding transcription factor activity, RNA polymerase II-specific"/>
    <property type="evidence" value="ECO:0007669"/>
    <property type="project" value="InterPro"/>
</dbReference>
<proteinExistence type="predicted"/>
<keyword evidence="4" id="KW-1185">Reference proteome</keyword>
<feature type="compositionally biased region" description="Gly residues" evidence="1">
    <location>
        <begin position="920"/>
        <end position="931"/>
    </location>
</feature>
<reference evidence="3 4" key="1">
    <citation type="journal article" date="2014" name="Mol. Plant">
        <title>Chromosome Scale Genome Assembly and Transcriptome Profiling of Nannochloropsis gaditana in Nitrogen Depletion.</title>
        <authorList>
            <person name="Corteggiani Carpinelli E."/>
            <person name="Telatin A."/>
            <person name="Vitulo N."/>
            <person name="Forcato C."/>
            <person name="D'Angelo M."/>
            <person name="Schiavon R."/>
            <person name="Vezzi A."/>
            <person name="Giacometti G.M."/>
            <person name="Morosinotto T."/>
            <person name="Valle G."/>
        </authorList>
    </citation>
    <scope>NUCLEOTIDE SEQUENCE [LARGE SCALE GENOMIC DNA]</scope>
    <source>
        <strain evidence="3 4">B-31</strain>
    </source>
</reference>
<feature type="region of interest" description="Disordered" evidence="1">
    <location>
        <begin position="180"/>
        <end position="211"/>
    </location>
</feature>
<feature type="compositionally biased region" description="Basic residues" evidence="1">
    <location>
        <begin position="250"/>
        <end position="260"/>
    </location>
</feature>
<dbReference type="InterPro" id="IPR001138">
    <property type="entry name" value="Zn2Cys6_DnaBD"/>
</dbReference>
<dbReference type="GO" id="GO:0008270">
    <property type="term" value="F:zinc ion binding"/>
    <property type="evidence" value="ECO:0007669"/>
    <property type="project" value="InterPro"/>
</dbReference>
<feature type="compositionally biased region" description="Low complexity" evidence="1">
    <location>
        <begin position="707"/>
        <end position="719"/>
    </location>
</feature>
<dbReference type="InterPro" id="IPR036864">
    <property type="entry name" value="Zn2-C6_fun-type_DNA-bd_sf"/>
</dbReference>
<dbReference type="SMART" id="SM00066">
    <property type="entry name" value="GAL4"/>
    <property type="match status" value="1"/>
</dbReference>
<feature type="region of interest" description="Disordered" evidence="1">
    <location>
        <begin position="902"/>
        <end position="947"/>
    </location>
</feature>
<feature type="region of interest" description="Disordered" evidence="1">
    <location>
        <begin position="666"/>
        <end position="790"/>
    </location>
</feature>
<dbReference type="EMBL" id="AZIL01000609">
    <property type="protein sequence ID" value="EWM26698.1"/>
    <property type="molecule type" value="Genomic_DNA"/>
</dbReference>
<dbReference type="GO" id="GO:0003677">
    <property type="term" value="F:DNA binding"/>
    <property type="evidence" value="ECO:0007669"/>
    <property type="project" value="UniProtKB-KW"/>
</dbReference>
<dbReference type="Proteomes" id="UP000019335">
    <property type="component" value="Chromosome 8"/>
</dbReference>
<evidence type="ECO:0000313" key="4">
    <source>
        <dbReference type="Proteomes" id="UP000019335"/>
    </source>
</evidence>
<evidence type="ECO:0000256" key="1">
    <source>
        <dbReference type="SAM" id="MobiDB-lite"/>
    </source>
</evidence>
<dbReference type="AlphaFoldDB" id="W7TT42"/>
<gene>
    <name evidence="3" type="ORF">Naga_100001g82</name>
</gene>
<dbReference type="Gene3D" id="4.10.240.10">
    <property type="entry name" value="Zn(2)-C6 fungal-type DNA-binding domain"/>
    <property type="match status" value="1"/>
</dbReference>
<evidence type="ECO:0000313" key="3">
    <source>
        <dbReference type="EMBL" id="EWM26698.1"/>
    </source>
</evidence>
<feature type="compositionally biased region" description="Low complexity" evidence="1">
    <location>
        <begin position="226"/>
        <end position="236"/>
    </location>
</feature>
<dbReference type="OrthoDB" id="2123952at2759"/>